<dbReference type="AlphaFoldDB" id="A0A2N9YJ58"/>
<dbReference type="InterPro" id="IPR036412">
    <property type="entry name" value="HAD-like_sf"/>
</dbReference>
<evidence type="ECO:0000256" key="2">
    <source>
        <dbReference type="ARBA" id="ARBA00022723"/>
    </source>
</evidence>
<dbReference type="GO" id="GO:0046872">
    <property type="term" value="F:metal ion binding"/>
    <property type="evidence" value="ECO:0007669"/>
    <property type="project" value="UniProtKB-KW"/>
</dbReference>
<dbReference type="SUPFAM" id="SSF56784">
    <property type="entry name" value="HAD-like"/>
    <property type="match status" value="1"/>
</dbReference>
<dbReference type="NCBIfam" id="TIGR01509">
    <property type="entry name" value="HAD-SF-IA-v3"/>
    <property type="match status" value="1"/>
</dbReference>
<dbReference type="InterPro" id="IPR023198">
    <property type="entry name" value="PGP-like_dom2"/>
</dbReference>
<accession>A0A2N9YJ58</accession>
<name>A0A2N9YJ58_9GAMM</name>
<dbReference type="GO" id="GO:0016791">
    <property type="term" value="F:phosphatase activity"/>
    <property type="evidence" value="ECO:0007669"/>
    <property type="project" value="UniProtKB-ARBA"/>
</dbReference>
<keyword evidence="2" id="KW-0479">Metal-binding</keyword>
<gene>
    <name evidence="5" type="ORF">BLE401_01025</name>
</gene>
<organism evidence="5 6">
    <name type="scientific">Beggiatoa leptomitoformis</name>
    <dbReference type="NCBI Taxonomy" id="288004"/>
    <lineage>
        <taxon>Bacteria</taxon>
        <taxon>Pseudomonadati</taxon>
        <taxon>Pseudomonadota</taxon>
        <taxon>Gammaproteobacteria</taxon>
        <taxon>Thiotrichales</taxon>
        <taxon>Thiotrichaceae</taxon>
        <taxon>Beggiatoa</taxon>
    </lineage>
</organism>
<keyword evidence="6" id="KW-1185">Reference proteome</keyword>
<dbReference type="InterPro" id="IPR023214">
    <property type="entry name" value="HAD_sf"/>
</dbReference>
<sequence>MTAKQRHITHVIYDMDGVLLDTEPFYTEVTQQIVQQHGKTFTWALKSQMMGRKPLDAAKILVDALELPITAEEYLISREPLLDALFLTAQPLQGAQTLTRHLHQQGIPQAVATSTPHAKFLLKTHAHQTWFTVFNTIITGDNIAVKQGKPAPDIFLAAANALQADPAHCLVFEDALVGVEAAKAAGMHVVAIPALALDKTLFATADAVLNQMGEFRPELWGLPAF</sequence>
<keyword evidence="4" id="KW-0460">Magnesium</keyword>
<dbReference type="InterPro" id="IPR006439">
    <property type="entry name" value="HAD-SF_hydro_IA"/>
</dbReference>
<dbReference type="SFLD" id="SFLDS00003">
    <property type="entry name" value="Haloacid_Dehalogenase"/>
    <property type="match status" value="1"/>
</dbReference>
<dbReference type="PANTHER" id="PTHR18901">
    <property type="entry name" value="2-DEOXYGLUCOSE-6-PHOSPHATE PHOSPHATASE 2"/>
    <property type="match status" value="1"/>
</dbReference>
<dbReference type="OrthoDB" id="9800058at2"/>
<dbReference type="SFLD" id="SFLDG01129">
    <property type="entry name" value="C1.5:_HAD__Beta-PGM__Phosphata"/>
    <property type="match status" value="1"/>
</dbReference>
<dbReference type="Proteomes" id="UP000234271">
    <property type="component" value="Chromosome"/>
</dbReference>
<dbReference type="SFLD" id="SFLDG01135">
    <property type="entry name" value="C1.5.6:_HAD__Beta-PGM__Phospha"/>
    <property type="match status" value="1"/>
</dbReference>
<evidence type="ECO:0000256" key="1">
    <source>
        <dbReference type="ARBA" id="ARBA00001946"/>
    </source>
</evidence>
<evidence type="ECO:0000313" key="5">
    <source>
        <dbReference type="EMBL" id="AUI70479.1"/>
    </source>
</evidence>
<dbReference type="Pfam" id="PF00702">
    <property type="entry name" value="Hydrolase"/>
    <property type="match status" value="1"/>
</dbReference>
<evidence type="ECO:0000256" key="3">
    <source>
        <dbReference type="ARBA" id="ARBA00022801"/>
    </source>
</evidence>
<dbReference type="STRING" id="288004.AL038_04970"/>
<dbReference type="Gene3D" id="3.40.50.1000">
    <property type="entry name" value="HAD superfamily/HAD-like"/>
    <property type="match status" value="1"/>
</dbReference>
<evidence type="ECO:0000256" key="4">
    <source>
        <dbReference type="ARBA" id="ARBA00022842"/>
    </source>
</evidence>
<protein>
    <submittedName>
        <fullName evidence="5">HAD-IA family hydrolase</fullName>
    </submittedName>
</protein>
<dbReference type="PANTHER" id="PTHR18901:SF38">
    <property type="entry name" value="PSEUDOURIDINE-5'-PHOSPHATASE"/>
    <property type="match status" value="1"/>
</dbReference>
<proteinExistence type="predicted"/>
<comment type="cofactor">
    <cofactor evidence="1">
        <name>Mg(2+)</name>
        <dbReference type="ChEBI" id="CHEBI:18420"/>
    </cofactor>
</comment>
<dbReference type="EMBL" id="CP018889">
    <property type="protein sequence ID" value="AUI70479.1"/>
    <property type="molecule type" value="Genomic_DNA"/>
</dbReference>
<evidence type="ECO:0000313" key="6">
    <source>
        <dbReference type="Proteomes" id="UP000234271"/>
    </source>
</evidence>
<dbReference type="Gene3D" id="1.10.150.240">
    <property type="entry name" value="Putative phosphatase, domain 2"/>
    <property type="match status" value="1"/>
</dbReference>
<dbReference type="FunFam" id="1.10.150.240:FF:000001">
    <property type="entry name" value="Haloacid dehalogenase-like hydrolase domain"/>
    <property type="match status" value="1"/>
</dbReference>
<dbReference type="FunFam" id="3.40.50.1000:FF:000055">
    <property type="entry name" value="Haloacid dehalogenase-like hydrolase family protein"/>
    <property type="match status" value="1"/>
</dbReference>
<reference evidence="6" key="1">
    <citation type="submission" date="2016-12" db="EMBL/GenBank/DDBJ databases">
        <title>Complete Genome Sequence of Beggiatoa leptomitiformis D-401.</title>
        <authorList>
            <person name="Fomenkov A."/>
            <person name="Vincze T."/>
            <person name="Grabovich M."/>
            <person name="Anton B.P."/>
            <person name="Dubinina G."/>
            <person name="Orlova M."/>
            <person name="Belousova E."/>
            <person name="Roberts R.J."/>
        </authorList>
    </citation>
    <scope>NUCLEOTIDE SEQUENCE [LARGE SCALE GENOMIC DNA]</scope>
    <source>
        <strain evidence="6">D-401</strain>
    </source>
</reference>
<keyword evidence="3 5" id="KW-0378">Hydrolase</keyword>